<evidence type="ECO:0008006" key="4">
    <source>
        <dbReference type="Google" id="ProtNLM"/>
    </source>
</evidence>
<evidence type="ECO:0000256" key="1">
    <source>
        <dbReference type="SAM" id="Phobius"/>
    </source>
</evidence>
<evidence type="ECO:0000313" key="2">
    <source>
        <dbReference type="EMBL" id="TNC67566.1"/>
    </source>
</evidence>
<name>A0A5C4N762_9RHOB</name>
<feature type="transmembrane region" description="Helical" evidence="1">
    <location>
        <begin position="20"/>
        <end position="38"/>
    </location>
</feature>
<evidence type="ECO:0000313" key="3">
    <source>
        <dbReference type="Proteomes" id="UP000305709"/>
    </source>
</evidence>
<dbReference type="EMBL" id="VDFV01000027">
    <property type="protein sequence ID" value="TNC67566.1"/>
    <property type="molecule type" value="Genomic_DNA"/>
</dbReference>
<sequence length="87" mass="9553">MSWFRPKAYGYGATPSHWKGWVAVAAFLAVEAALAWALLGGSEDPVPGRLLAFLAVSAGLVAIFVRVSKVRTDGDWRWRWGGRNRHG</sequence>
<keyword evidence="1" id="KW-0812">Transmembrane</keyword>
<comment type="caution">
    <text evidence="2">The sequence shown here is derived from an EMBL/GenBank/DDBJ whole genome shotgun (WGS) entry which is preliminary data.</text>
</comment>
<gene>
    <name evidence="2" type="ORF">FHG71_15315</name>
</gene>
<reference evidence="2 3" key="1">
    <citation type="submission" date="2019-06" db="EMBL/GenBank/DDBJ databases">
        <authorList>
            <person name="Jiang L."/>
        </authorList>
    </citation>
    <scope>NUCLEOTIDE SEQUENCE [LARGE SCALE GENOMIC DNA]</scope>
    <source>
        <strain evidence="2 3">YIM 48858</strain>
    </source>
</reference>
<proteinExistence type="predicted"/>
<protein>
    <recommendedName>
        <fullName evidence="4">DUF4175 domain-containing protein</fullName>
    </recommendedName>
</protein>
<feature type="transmembrane region" description="Helical" evidence="1">
    <location>
        <begin position="50"/>
        <end position="67"/>
    </location>
</feature>
<keyword evidence="3" id="KW-1185">Reference proteome</keyword>
<accession>A0A5C4N762</accession>
<dbReference type="RefSeq" id="WP_139082574.1">
    <property type="nucleotide sequence ID" value="NZ_VDFV01000027.1"/>
</dbReference>
<dbReference type="AlphaFoldDB" id="A0A5C4N762"/>
<keyword evidence="1" id="KW-1133">Transmembrane helix</keyword>
<dbReference type="Proteomes" id="UP000305709">
    <property type="component" value="Unassembled WGS sequence"/>
</dbReference>
<keyword evidence="1" id="KW-0472">Membrane</keyword>
<organism evidence="2 3">
    <name type="scientific">Rubellimicrobium roseum</name>
    <dbReference type="NCBI Taxonomy" id="687525"/>
    <lineage>
        <taxon>Bacteria</taxon>
        <taxon>Pseudomonadati</taxon>
        <taxon>Pseudomonadota</taxon>
        <taxon>Alphaproteobacteria</taxon>
        <taxon>Rhodobacterales</taxon>
        <taxon>Roseobacteraceae</taxon>
        <taxon>Rubellimicrobium</taxon>
    </lineage>
</organism>